<organism evidence="2 3">
    <name type="scientific">Cercophora newfieldiana</name>
    <dbReference type="NCBI Taxonomy" id="92897"/>
    <lineage>
        <taxon>Eukaryota</taxon>
        <taxon>Fungi</taxon>
        <taxon>Dikarya</taxon>
        <taxon>Ascomycota</taxon>
        <taxon>Pezizomycotina</taxon>
        <taxon>Sordariomycetes</taxon>
        <taxon>Sordariomycetidae</taxon>
        <taxon>Sordariales</taxon>
        <taxon>Lasiosphaeriaceae</taxon>
        <taxon>Cercophora</taxon>
    </lineage>
</organism>
<reference evidence="2" key="1">
    <citation type="submission" date="2023-06" db="EMBL/GenBank/DDBJ databases">
        <title>Genome-scale phylogeny and comparative genomics of the fungal order Sordariales.</title>
        <authorList>
            <consortium name="Lawrence Berkeley National Laboratory"/>
            <person name="Hensen N."/>
            <person name="Bonometti L."/>
            <person name="Westerberg I."/>
            <person name="Brannstrom I.O."/>
            <person name="Guillou S."/>
            <person name="Cros-Aarteil S."/>
            <person name="Calhoun S."/>
            <person name="Haridas S."/>
            <person name="Kuo A."/>
            <person name="Mondo S."/>
            <person name="Pangilinan J."/>
            <person name="Riley R."/>
            <person name="Labutti K."/>
            <person name="Andreopoulos B."/>
            <person name="Lipzen A."/>
            <person name="Chen C."/>
            <person name="Yanf M."/>
            <person name="Daum C."/>
            <person name="Ng V."/>
            <person name="Clum A."/>
            <person name="Steindorff A."/>
            <person name="Ohm R."/>
            <person name="Martin F."/>
            <person name="Silar P."/>
            <person name="Natvig D."/>
            <person name="Lalanne C."/>
            <person name="Gautier V."/>
            <person name="Ament-Velasquez S.L."/>
            <person name="Kruys A."/>
            <person name="Hutchinson M.I."/>
            <person name="Powell A.J."/>
            <person name="Barry K."/>
            <person name="Miller A.N."/>
            <person name="Grigoriev I.V."/>
            <person name="Debuchy R."/>
            <person name="Gladieux P."/>
            <person name="Thoren M.H."/>
            <person name="Johannesson H."/>
        </authorList>
    </citation>
    <scope>NUCLEOTIDE SEQUENCE</scope>
    <source>
        <strain evidence="2">SMH2532-1</strain>
    </source>
</reference>
<accession>A0AA40D0X6</accession>
<dbReference type="AlphaFoldDB" id="A0AA40D0X6"/>
<evidence type="ECO:0000256" key="1">
    <source>
        <dbReference type="SAM" id="MobiDB-lite"/>
    </source>
</evidence>
<protein>
    <submittedName>
        <fullName evidence="2">Uncharacterized protein</fullName>
    </submittedName>
</protein>
<feature type="region of interest" description="Disordered" evidence="1">
    <location>
        <begin position="25"/>
        <end position="96"/>
    </location>
</feature>
<feature type="compositionally biased region" description="Polar residues" evidence="1">
    <location>
        <begin position="83"/>
        <end position="96"/>
    </location>
</feature>
<name>A0AA40D0X6_9PEZI</name>
<evidence type="ECO:0000313" key="2">
    <source>
        <dbReference type="EMBL" id="KAK0656239.1"/>
    </source>
</evidence>
<dbReference type="EMBL" id="JAULSV010000001">
    <property type="protein sequence ID" value="KAK0656239.1"/>
    <property type="molecule type" value="Genomic_DNA"/>
</dbReference>
<keyword evidence="3" id="KW-1185">Reference proteome</keyword>
<evidence type="ECO:0000313" key="3">
    <source>
        <dbReference type="Proteomes" id="UP001174936"/>
    </source>
</evidence>
<comment type="caution">
    <text evidence="2">The sequence shown here is derived from an EMBL/GenBank/DDBJ whole genome shotgun (WGS) entry which is preliminary data.</text>
</comment>
<dbReference type="Proteomes" id="UP001174936">
    <property type="component" value="Unassembled WGS sequence"/>
</dbReference>
<sequence length="96" mass="10114">MFPQVNPGLVDYSCLFKLDGSPPHPLHQLRIPTLPGSGHGEKPPPKNNPSCRPVSGVVSALPRSFRSIPSVQTSPHGRALPSSDITTVPSAETTAP</sequence>
<proteinExistence type="predicted"/>
<gene>
    <name evidence="2" type="ORF">B0T16DRAFT_398889</name>
</gene>